<evidence type="ECO:0000256" key="6">
    <source>
        <dbReference type="SAM" id="MobiDB-lite"/>
    </source>
</evidence>
<comment type="pathway">
    <text evidence="2">Carbohydrate degradation; pentose phosphate pathway; D-ribulose 5-phosphate from D-glucose 6-phosphate (oxidative stage): step 2/3.</text>
</comment>
<keyword evidence="9" id="KW-1185">Reference proteome</keyword>
<evidence type="ECO:0000256" key="2">
    <source>
        <dbReference type="ARBA" id="ARBA00004961"/>
    </source>
</evidence>
<dbReference type="EMBL" id="JAEHOD010000017">
    <property type="protein sequence ID" value="KAG2448632.1"/>
    <property type="molecule type" value="Genomic_DNA"/>
</dbReference>
<keyword evidence="5" id="KW-0378">Hydrolase</keyword>
<evidence type="ECO:0000313" key="8">
    <source>
        <dbReference type="EMBL" id="KAG2448632.1"/>
    </source>
</evidence>
<dbReference type="GO" id="GO:0006098">
    <property type="term" value="P:pentose-phosphate shunt"/>
    <property type="evidence" value="ECO:0007669"/>
    <property type="project" value="UniProtKB-UniPathway"/>
</dbReference>
<comment type="similarity">
    <text evidence="3">Belongs to the glucosamine/galactosamine-6-phosphate isomerase family. 6-phosphogluconolactonase subfamily.</text>
</comment>
<protein>
    <recommendedName>
        <fullName evidence="4">6-phosphogluconolactonase</fullName>
        <ecNumber evidence="4">3.1.1.31</ecNumber>
    </recommendedName>
</protein>
<name>A0A835WJB4_9CHLO</name>
<comment type="caution">
    <text evidence="8">The sequence shown here is derived from an EMBL/GenBank/DDBJ whole genome shotgun (WGS) entry which is preliminary data.</text>
</comment>
<proteinExistence type="inferred from homology"/>
<feature type="domain" description="Glucosamine/galactosamine-6-phosphate isomerase" evidence="7">
    <location>
        <begin position="121"/>
        <end position="345"/>
    </location>
</feature>
<accession>A0A835WJB4</accession>
<evidence type="ECO:0000256" key="5">
    <source>
        <dbReference type="ARBA" id="ARBA00022801"/>
    </source>
</evidence>
<comment type="catalytic activity">
    <reaction evidence="1">
        <text>6-phospho-D-glucono-1,5-lactone + H2O = 6-phospho-D-gluconate + H(+)</text>
        <dbReference type="Rhea" id="RHEA:12556"/>
        <dbReference type="ChEBI" id="CHEBI:15377"/>
        <dbReference type="ChEBI" id="CHEBI:15378"/>
        <dbReference type="ChEBI" id="CHEBI:57955"/>
        <dbReference type="ChEBI" id="CHEBI:58759"/>
        <dbReference type="EC" id="3.1.1.31"/>
    </reaction>
</comment>
<dbReference type="CDD" id="cd01400">
    <property type="entry name" value="6PGL"/>
    <property type="match status" value="1"/>
</dbReference>
<evidence type="ECO:0000256" key="1">
    <source>
        <dbReference type="ARBA" id="ARBA00000832"/>
    </source>
</evidence>
<dbReference type="GO" id="GO:0017057">
    <property type="term" value="F:6-phosphogluconolactonase activity"/>
    <property type="evidence" value="ECO:0007669"/>
    <property type="project" value="UniProtKB-EC"/>
</dbReference>
<dbReference type="PANTHER" id="PTHR11054:SF22">
    <property type="entry name" value="6-PHOSPHOGLUCONOLACTONASE 3, CHLOROPLASTIC"/>
    <property type="match status" value="1"/>
</dbReference>
<evidence type="ECO:0000256" key="4">
    <source>
        <dbReference type="ARBA" id="ARBA00013198"/>
    </source>
</evidence>
<feature type="region of interest" description="Disordered" evidence="6">
    <location>
        <begin position="35"/>
        <end position="56"/>
    </location>
</feature>
<dbReference type="FunFam" id="3.40.50.1360:FF:000005">
    <property type="entry name" value="6-phosphogluconolactonase"/>
    <property type="match status" value="1"/>
</dbReference>
<organism evidence="8 9">
    <name type="scientific">Chlamydomonas schloesseri</name>
    <dbReference type="NCBI Taxonomy" id="2026947"/>
    <lineage>
        <taxon>Eukaryota</taxon>
        <taxon>Viridiplantae</taxon>
        <taxon>Chlorophyta</taxon>
        <taxon>core chlorophytes</taxon>
        <taxon>Chlorophyceae</taxon>
        <taxon>CS clade</taxon>
        <taxon>Chlamydomonadales</taxon>
        <taxon>Chlamydomonadaceae</taxon>
        <taxon>Chlamydomonas</taxon>
    </lineage>
</organism>
<dbReference type="AlphaFoldDB" id="A0A835WJB4"/>
<dbReference type="InterPro" id="IPR037171">
    <property type="entry name" value="NagB/RpiA_transferase-like"/>
</dbReference>
<reference evidence="8" key="1">
    <citation type="journal article" date="2020" name="bioRxiv">
        <title>Comparative genomics of Chlamydomonas.</title>
        <authorList>
            <person name="Craig R.J."/>
            <person name="Hasan A.R."/>
            <person name="Ness R.W."/>
            <person name="Keightley P.D."/>
        </authorList>
    </citation>
    <scope>NUCLEOTIDE SEQUENCE</scope>
    <source>
        <strain evidence="8">CCAP 11/173</strain>
    </source>
</reference>
<dbReference type="Gene3D" id="3.40.50.1360">
    <property type="match status" value="1"/>
</dbReference>
<evidence type="ECO:0000256" key="3">
    <source>
        <dbReference type="ARBA" id="ARBA00010662"/>
    </source>
</evidence>
<gene>
    <name evidence="8" type="ORF">HYH02_006520</name>
</gene>
<sequence length="371" mass="39035">MMLSSSRLSQPAVATKRSVGNRVIVCKAGAPVVPSKPEPVQRIQPPAPGAKDDDKPYLNVIPNNGQWPNGIPPVMGGHLMSSGTVAPISTSKGAGIDLVPHQFQYHDTETDVNVLLYVTPEKAQAGIVKLVEEAAAEAVKAKGAFTLVLSGGSLPSLLAPLAASKSVDWSKTHIFYVDERNVPHSSADSTHKAVTEALLSKVPIPAAQVYAIAEGLPVAQAATQYEGRIISIPAAALPRTEGAALPKFDLILLGVGPDGHVASLFPNRPETAATSGWVLPVSNSPKPPPERITFSMPVINAAKEVAIVALGEGKKEIVQRVLEVQALPGALPAQLVRPKGGKLKWILDVASAQDLDIAAWNEGKQWPRSSF</sequence>
<dbReference type="EC" id="3.1.1.31" evidence="4"/>
<dbReference type="UniPathway" id="UPA00115"/>
<dbReference type="InterPro" id="IPR039104">
    <property type="entry name" value="6PGL"/>
</dbReference>
<dbReference type="PANTHER" id="PTHR11054">
    <property type="entry name" value="6-PHOSPHOGLUCONOLACTONASE"/>
    <property type="match status" value="1"/>
</dbReference>
<evidence type="ECO:0000259" key="7">
    <source>
        <dbReference type="Pfam" id="PF01182"/>
    </source>
</evidence>
<dbReference type="Proteomes" id="UP000613740">
    <property type="component" value="Unassembled WGS sequence"/>
</dbReference>
<dbReference type="GO" id="GO:0005975">
    <property type="term" value="P:carbohydrate metabolic process"/>
    <property type="evidence" value="ECO:0007669"/>
    <property type="project" value="InterPro"/>
</dbReference>
<dbReference type="Pfam" id="PF01182">
    <property type="entry name" value="Glucosamine_iso"/>
    <property type="match status" value="1"/>
</dbReference>
<dbReference type="InterPro" id="IPR006148">
    <property type="entry name" value="Glc/Gal-6P_isomerase"/>
</dbReference>
<dbReference type="SUPFAM" id="SSF100950">
    <property type="entry name" value="NagB/RpiA/CoA transferase-like"/>
    <property type="match status" value="1"/>
</dbReference>
<evidence type="ECO:0000313" key="9">
    <source>
        <dbReference type="Proteomes" id="UP000613740"/>
    </source>
</evidence>
<dbReference type="NCBIfam" id="TIGR01198">
    <property type="entry name" value="pgl"/>
    <property type="match status" value="1"/>
</dbReference>
<dbReference type="OrthoDB" id="432544at2759"/>
<dbReference type="InterPro" id="IPR005900">
    <property type="entry name" value="6-phosphogluconolactonase_DevB"/>
</dbReference>